<evidence type="ECO:0008006" key="3">
    <source>
        <dbReference type="Google" id="ProtNLM"/>
    </source>
</evidence>
<evidence type="ECO:0000313" key="2">
    <source>
        <dbReference type="Proteomes" id="UP000612362"/>
    </source>
</evidence>
<sequence>MRWLNYGIGWTMQTVKALTVAKRGLLVPEGEDIDWDKLFPSGFHPLPRRWVIERSFSWMVRWQRLCRDHEGLPETSEAFIKLSASYRMLTKLAPRFPS</sequence>
<proteinExistence type="predicted"/>
<keyword evidence="2" id="KW-1185">Reference proteome</keyword>
<gene>
    <name evidence="1" type="ORF">KSX_00210</name>
</gene>
<reference evidence="1" key="1">
    <citation type="submission" date="2020-10" db="EMBL/GenBank/DDBJ databases">
        <title>Taxonomic study of unclassified bacteria belonging to the class Ktedonobacteria.</title>
        <authorList>
            <person name="Yabe S."/>
            <person name="Wang C.M."/>
            <person name="Zheng Y."/>
            <person name="Sakai Y."/>
            <person name="Cavaletti L."/>
            <person name="Monciardini P."/>
            <person name="Donadio S."/>
        </authorList>
    </citation>
    <scope>NUCLEOTIDE SEQUENCE</scope>
    <source>
        <strain evidence="1">SOSP1-1</strain>
    </source>
</reference>
<evidence type="ECO:0000313" key="1">
    <source>
        <dbReference type="EMBL" id="GHO41858.1"/>
    </source>
</evidence>
<dbReference type="Proteomes" id="UP000612362">
    <property type="component" value="Unassembled WGS sequence"/>
</dbReference>
<protein>
    <recommendedName>
        <fullName evidence="3">Transposase DDE domain-containing protein</fullName>
    </recommendedName>
</protein>
<dbReference type="EMBL" id="BNJF01000001">
    <property type="protein sequence ID" value="GHO41858.1"/>
    <property type="molecule type" value="Genomic_DNA"/>
</dbReference>
<dbReference type="AlphaFoldDB" id="A0A8J3HVY9"/>
<dbReference type="PANTHER" id="PTHR30007">
    <property type="entry name" value="PHP DOMAIN PROTEIN"/>
    <property type="match status" value="1"/>
</dbReference>
<comment type="caution">
    <text evidence="1">The sequence shown here is derived from an EMBL/GenBank/DDBJ whole genome shotgun (WGS) entry which is preliminary data.</text>
</comment>
<accession>A0A8J3HVY9</accession>
<organism evidence="1 2">
    <name type="scientific">Ktedonospora formicarum</name>
    <dbReference type="NCBI Taxonomy" id="2778364"/>
    <lineage>
        <taxon>Bacteria</taxon>
        <taxon>Bacillati</taxon>
        <taxon>Chloroflexota</taxon>
        <taxon>Ktedonobacteria</taxon>
        <taxon>Ktedonobacterales</taxon>
        <taxon>Ktedonobacteraceae</taxon>
        <taxon>Ktedonospora</taxon>
    </lineage>
</organism>
<dbReference type="PANTHER" id="PTHR30007:SF0">
    <property type="entry name" value="TRANSPOSASE"/>
    <property type="match status" value="1"/>
</dbReference>
<name>A0A8J3HVY9_9CHLR</name>